<dbReference type="OrthoDB" id="1098242at2"/>
<dbReference type="HOGENOM" id="CLU_314178_0_0_10"/>
<dbReference type="RefSeq" id="WP_014797337.1">
    <property type="nucleotide sequence ID" value="NC_018018.1"/>
</dbReference>
<name>I4AIU5_BERLS</name>
<keyword evidence="5" id="KW-1133">Transmembrane helix</keyword>
<evidence type="ECO:0000256" key="4">
    <source>
        <dbReference type="ARBA" id="ARBA00047304"/>
    </source>
</evidence>
<dbReference type="PATRIC" id="fig|880071.3.peg.1429"/>
<proteinExistence type="predicted"/>
<organism evidence="7 8">
    <name type="scientific">Bernardetia litoralis (strain ATCC 23117 / DSM 6794 / NBRC 15988 / NCIMB 1366 / Fx l1 / Sio-4)</name>
    <name type="common">Flexibacter litoralis</name>
    <dbReference type="NCBI Taxonomy" id="880071"/>
    <lineage>
        <taxon>Bacteria</taxon>
        <taxon>Pseudomonadati</taxon>
        <taxon>Bacteroidota</taxon>
        <taxon>Cytophagia</taxon>
        <taxon>Cytophagales</taxon>
        <taxon>Bernardetiaceae</taxon>
        <taxon>Bernardetia</taxon>
    </lineage>
</organism>
<sequence>MTKDAFISYGRRESLGFVGRLYQSLKLRGYEIWFDKVNIPDGDDYSKRISHGIESAHNFILILAPRCLTSPYCLIELEYARKLGKRVIPIDQNVIFDTKDAPLSYQERSALVQFYEANGMEVLPIFSKKDVLNRSHELLGKTDWVHTRQQLSEDDINQLYNWQLTYENRWQRHEELEFTKNTENQIPIFGKDIDNFEEGFERILKVIESQKEYIYLHTEIIQKALLWEANRRQTNLLLVGKQRQKAQNWLTQNFVSPNQPPCLPSVLHSEFITESKKNADNLMSEVFLCFAPQENKETQKIRKGLIKAGITVILPNNSIQRENQKGFDTSNYTEEIKEQIAHADNFVFVLSNSSAKNSDCLRELRFALTFHKRIIVVLAKEVNKKELPEALRSLSSYIDLTDNRTEDNFTNNLDFEKDLSELICIIEDNYDYYRNHKRYLAQALKWKEQHQNDAILLRGHNLEKAQTWLHQGQLQRNSANSTKLNTPTKLHKKFIEESITKIGTLSSEVFISYSRTDGDFARWLNEELQLNGRTTWFDQECIPAGSDFGLEIKNGIETSDNFLFILSPASISSPYCKDEVLHALSMGKRIILVRFQAVEKMPDYFPSHIQWIDFSKNDLQADNGQQFRELLRTLNTDREHTQKHSKYQQKALEWNTNEKNYAFLLIGNELAIAENWLEECQKHNKIPTSTSIQKDFIFESIKSANTQKRKQEKTILRLRVFLTLAVIALLAACGLGLWVHSLNMQNQIQFLELKVAQDSLIQTTEKEKALKFQNYFQTANYQKSSTKYEEAIKNYTIALNFADSSQTIKVNQAIQQIETIIPKKETFFKLVEKGENAFKIKNFVEAYNYYKQADSVGYNSHLVKTHLEVLEEYVKLEINKMKQQTIHLLEKNKEKQAYSTITKALLFAPSDTSLLSLEKRVMRQMLGTENN</sequence>
<dbReference type="Proteomes" id="UP000006054">
    <property type="component" value="Chromosome"/>
</dbReference>
<dbReference type="PROSITE" id="PS50104">
    <property type="entry name" value="TIR"/>
    <property type="match status" value="3"/>
</dbReference>
<dbReference type="eggNOG" id="COG2319">
    <property type="taxonomic scope" value="Bacteria"/>
</dbReference>
<feature type="domain" description="TIR" evidence="6">
    <location>
        <begin position="282"/>
        <end position="423"/>
    </location>
</feature>
<dbReference type="EC" id="3.2.2.6" evidence="1"/>
<dbReference type="GO" id="GO:0007165">
    <property type="term" value="P:signal transduction"/>
    <property type="evidence" value="ECO:0007669"/>
    <property type="project" value="InterPro"/>
</dbReference>
<dbReference type="Gene3D" id="3.40.50.10140">
    <property type="entry name" value="Toll/interleukin-1 receptor homology (TIR) domain"/>
    <property type="match status" value="3"/>
</dbReference>
<evidence type="ECO:0000259" key="6">
    <source>
        <dbReference type="PROSITE" id="PS50104"/>
    </source>
</evidence>
<dbReference type="InterPro" id="IPR000157">
    <property type="entry name" value="TIR_dom"/>
</dbReference>
<evidence type="ECO:0000256" key="1">
    <source>
        <dbReference type="ARBA" id="ARBA00011982"/>
    </source>
</evidence>
<feature type="transmembrane region" description="Helical" evidence="5">
    <location>
        <begin position="718"/>
        <end position="739"/>
    </location>
</feature>
<dbReference type="STRING" id="880071.Fleli_1454"/>
<keyword evidence="2" id="KW-0378">Hydrolase</keyword>
<dbReference type="KEGG" id="fli:Fleli_1454"/>
<keyword evidence="5" id="KW-0472">Membrane</keyword>
<evidence type="ECO:0000313" key="8">
    <source>
        <dbReference type="Proteomes" id="UP000006054"/>
    </source>
</evidence>
<reference evidence="8" key="1">
    <citation type="submission" date="2012-06" db="EMBL/GenBank/DDBJ databases">
        <title>The complete genome of Flexibacter litoralis DSM 6794.</title>
        <authorList>
            <person name="Lucas S."/>
            <person name="Copeland A."/>
            <person name="Lapidus A."/>
            <person name="Glavina del Rio T."/>
            <person name="Dalin E."/>
            <person name="Tice H."/>
            <person name="Bruce D."/>
            <person name="Goodwin L."/>
            <person name="Pitluck S."/>
            <person name="Peters L."/>
            <person name="Ovchinnikova G."/>
            <person name="Lu M."/>
            <person name="Kyrpides N."/>
            <person name="Mavromatis K."/>
            <person name="Ivanova N."/>
            <person name="Brettin T."/>
            <person name="Detter J.C."/>
            <person name="Han C."/>
            <person name="Larimer F."/>
            <person name="Land M."/>
            <person name="Hauser L."/>
            <person name="Markowitz V."/>
            <person name="Cheng J.-F."/>
            <person name="Hugenholtz P."/>
            <person name="Woyke T."/>
            <person name="Wu D."/>
            <person name="Spring S."/>
            <person name="Lang E."/>
            <person name="Kopitz M."/>
            <person name="Brambilla E."/>
            <person name="Klenk H.-P."/>
            <person name="Eisen J.A."/>
        </authorList>
    </citation>
    <scope>NUCLEOTIDE SEQUENCE [LARGE SCALE GENOMIC DNA]</scope>
    <source>
        <strain evidence="8">ATCC 23117 / DSM 6794 / NBRC 15988 / NCIMB 1366 / Sio-4</strain>
    </source>
</reference>
<keyword evidence="8" id="KW-1185">Reference proteome</keyword>
<protein>
    <recommendedName>
        <fullName evidence="1">ADP-ribosyl cyclase/cyclic ADP-ribose hydrolase</fullName>
        <ecNumber evidence="1">3.2.2.6</ecNumber>
    </recommendedName>
</protein>
<dbReference type="SUPFAM" id="SSF52200">
    <property type="entry name" value="Toll/Interleukin receptor TIR domain"/>
    <property type="match status" value="3"/>
</dbReference>
<feature type="domain" description="TIR" evidence="6">
    <location>
        <begin position="1"/>
        <end position="159"/>
    </location>
</feature>
<keyword evidence="5" id="KW-0812">Transmembrane</keyword>
<dbReference type="InterPro" id="IPR035897">
    <property type="entry name" value="Toll_tir_struct_dom_sf"/>
</dbReference>
<dbReference type="GO" id="GO:0061809">
    <property type="term" value="F:NAD+ nucleosidase activity, cyclic ADP-ribose generating"/>
    <property type="evidence" value="ECO:0007669"/>
    <property type="project" value="UniProtKB-EC"/>
</dbReference>
<gene>
    <name evidence="7" type="ordered locus">Fleli_1454</name>
</gene>
<dbReference type="EMBL" id="CP003345">
    <property type="protein sequence ID" value="AFM03880.1"/>
    <property type="molecule type" value="Genomic_DNA"/>
</dbReference>
<dbReference type="Pfam" id="PF13676">
    <property type="entry name" value="TIR_2"/>
    <property type="match status" value="3"/>
</dbReference>
<evidence type="ECO:0000256" key="5">
    <source>
        <dbReference type="SAM" id="Phobius"/>
    </source>
</evidence>
<dbReference type="PANTHER" id="PTHR32009">
    <property type="entry name" value="TMV RESISTANCE PROTEIN N-LIKE"/>
    <property type="match status" value="1"/>
</dbReference>
<evidence type="ECO:0000256" key="2">
    <source>
        <dbReference type="ARBA" id="ARBA00022801"/>
    </source>
</evidence>
<dbReference type="SMART" id="SM00255">
    <property type="entry name" value="TIR"/>
    <property type="match status" value="3"/>
</dbReference>
<dbReference type="AlphaFoldDB" id="I4AIU5"/>
<keyword evidence="3" id="KW-0520">NAD</keyword>
<evidence type="ECO:0000256" key="3">
    <source>
        <dbReference type="ARBA" id="ARBA00023027"/>
    </source>
</evidence>
<dbReference type="PANTHER" id="PTHR32009:SF39">
    <property type="entry name" value="TIR DOMAIN-CONTAINING PROTEIN"/>
    <property type="match status" value="1"/>
</dbReference>
<feature type="domain" description="TIR" evidence="6">
    <location>
        <begin position="505"/>
        <end position="635"/>
    </location>
</feature>
<accession>I4AIU5</accession>
<evidence type="ECO:0000313" key="7">
    <source>
        <dbReference type="EMBL" id="AFM03880.1"/>
    </source>
</evidence>
<comment type="catalytic activity">
    <reaction evidence="4">
        <text>NAD(+) + H2O = ADP-D-ribose + nicotinamide + H(+)</text>
        <dbReference type="Rhea" id="RHEA:16301"/>
        <dbReference type="ChEBI" id="CHEBI:15377"/>
        <dbReference type="ChEBI" id="CHEBI:15378"/>
        <dbReference type="ChEBI" id="CHEBI:17154"/>
        <dbReference type="ChEBI" id="CHEBI:57540"/>
        <dbReference type="ChEBI" id="CHEBI:57967"/>
        <dbReference type="EC" id="3.2.2.6"/>
    </reaction>
    <physiologicalReaction direction="left-to-right" evidence="4">
        <dbReference type="Rhea" id="RHEA:16302"/>
    </physiologicalReaction>
</comment>